<reference evidence="3 4" key="1">
    <citation type="submission" date="2018-06" db="EMBL/GenBank/DDBJ databases">
        <title>Genomic Encyclopedia of Archaeal and Bacterial Type Strains, Phase II (KMG-II): from individual species to whole genera.</title>
        <authorList>
            <person name="Goeker M."/>
        </authorList>
    </citation>
    <scope>NUCLEOTIDE SEQUENCE [LARGE SCALE GENOMIC DNA]</scope>
    <source>
        <strain evidence="3 4">DSM 29821</strain>
    </source>
</reference>
<evidence type="ECO:0000313" key="3">
    <source>
        <dbReference type="EMBL" id="RAJ86056.1"/>
    </source>
</evidence>
<feature type="region of interest" description="Disordered" evidence="1">
    <location>
        <begin position="153"/>
        <end position="176"/>
    </location>
</feature>
<feature type="region of interest" description="Disordered" evidence="1">
    <location>
        <begin position="383"/>
        <end position="406"/>
    </location>
</feature>
<feature type="compositionally biased region" description="Low complexity" evidence="1">
    <location>
        <begin position="299"/>
        <end position="316"/>
    </location>
</feature>
<dbReference type="RefSeq" id="WP_170137682.1">
    <property type="nucleotide sequence ID" value="NZ_QLMA01000002.1"/>
</dbReference>
<proteinExistence type="predicted"/>
<dbReference type="InterPro" id="IPR028011">
    <property type="entry name" value="DUF4476"/>
</dbReference>
<feature type="compositionally biased region" description="Basic and acidic residues" evidence="1">
    <location>
        <begin position="222"/>
        <end position="239"/>
    </location>
</feature>
<feature type="domain" description="DUF4476" evidence="2">
    <location>
        <begin position="426"/>
        <end position="515"/>
    </location>
</feature>
<feature type="compositionally biased region" description="Low complexity" evidence="1">
    <location>
        <begin position="251"/>
        <end position="265"/>
    </location>
</feature>
<organism evidence="3 4">
    <name type="scientific">Chitinophaga dinghuensis</name>
    <dbReference type="NCBI Taxonomy" id="1539050"/>
    <lineage>
        <taxon>Bacteria</taxon>
        <taxon>Pseudomonadati</taxon>
        <taxon>Bacteroidota</taxon>
        <taxon>Chitinophagia</taxon>
        <taxon>Chitinophagales</taxon>
        <taxon>Chitinophagaceae</taxon>
        <taxon>Chitinophaga</taxon>
    </lineage>
</organism>
<keyword evidence="4" id="KW-1185">Reference proteome</keyword>
<protein>
    <submittedName>
        <fullName evidence="3">Uncharacterized protein DUF4476</fullName>
    </submittedName>
</protein>
<gene>
    <name evidence="3" type="ORF">CLV59_102767</name>
</gene>
<sequence length="517" mass="55890">MFLLASAFVKVQGQQKQHYYVYIQSEKGQPFYVKHNGDVLCSTERGYIIIPKLGNGTVPITIGFPGNQAPEQHFDLKVAAKDQGFLLKKATSNAYTLYNLQSFGELKSDRLLAAAGEEKAQAAKEEEQPAKATTTDEKKEMLGKMQEDLNSALGNNATITGGQIKKSPAPKNQGNNFANALDKIVVSGDDRDDDVEEAKPAPTAKPAAGKKVAEVAAPSEVTSEKTGKDRGTLTDEEKALLASVMAEESKTAASEAAAADVAKAAPVQGDGEEAPKKSKHAKKRENNPDFIEFQDDKSAATTAPATTAPVEVPASTEEQPAPSRKKRKEKSEVRAGEIVTDTSGYGVAVYDEPSSSRKKKRKADAEADVATAAVPVAAPEAGVAVEASPRKKKHKSDEEVVATENTTPAVDPAAKRLVNSDCGNIMDDGTFRKMLRKFVASSSDEGMLDIFRKQSRNYCMETSQIKTLAQLVVGEDARYRLLDMAYSKTYDTEKYGSLESVLTDNYYKGRFKAMLHK</sequence>
<dbReference type="Pfam" id="PF14771">
    <property type="entry name" value="DUF4476"/>
    <property type="match status" value="1"/>
</dbReference>
<dbReference type="AlphaFoldDB" id="A0A327WF54"/>
<evidence type="ECO:0000256" key="1">
    <source>
        <dbReference type="SAM" id="MobiDB-lite"/>
    </source>
</evidence>
<dbReference type="Proteomes" id="UP000249819">
    <property type="component" value="Unassembled WGS sequence"/>
</dbReference>
<dbReference type="EMBL" id="QLMA01000002">
    <property type="protein sequence ID" value="RAJ86056.1"/>
    <property type="molecule type" value="Genomic_DNA"/>
</dbReference>
<accession>A0A327WF54</accession>
<name>A0A327WF54_9BACT</name>
<feature type="compositionally biased region" description="Low complexity" evidence="1">
    <location>
        <begin position="200"/>
        <end position="210"/>
    </location>
</feature>
<comment type="caution">
    <text evidence="3">The sequence shown here is derived from an EMBL/GenBank/DDBJ whole genome shotgun (WGS) entry which is preliminary data.</text>
</comment>
<evidence type="ECO:0000313" key="4">
    <source>
        <dbReference type="Proteomes" id="UP000249819"/>
    </source>
</evidence>
<feature type="region of interest" description="Disordered" evidence="1">
    <location>
        <begin position="117"/>
        <end position="138"/>
    </location>
</feature>
<evidence type="ECO:0000259" key="2">
    <source>
        <dbReference type="Pfam" id="PF14771"/>
    </source>
</evidence>
<feature type="region of interest" description="Disordered" evidence="1">
    <location>
        <begin position="189"/>
        <end position="342"/>
    </location>
</feature>